<reference evidence="1" key="1">
    <citation type="journal article" date="2020" name="Nature">
        <title>Giant virus diversity and host interactions through global metagenomics.</title>
        <authorList>
            <person name="Schulz F."/>
            <person name="Roux S."/>
            <person name="Paez-Espino D."/>
            <person name="Jungbluth S."/>
            <person name="Walsh D.A."/>
            <person name="Denef V.J."/>
            <person name="McMahon K.D."/>
            <person name="Konstantinidis K.T."/>
            <person name="Eloe-Fadrosh E.A."/>
            <person name="Kyrpides N.C."/>
            <person name="Woyke T."/>
        </authorList>
    </citation>
    <scope>NUCLEOTIDE SEQUENCE</scope>
    <source>
        <strain evidence="1">GVMAG-M-3300020185-33</strain>
    </source>
</reference>
<name>A0A6C0C4Z9_9ZZZZ</name>
<accession>A0A6C0C4Z9</accession>
<evidence type="ECO:0000313" key="1">
    <source>
        <dbReference type="EMBL" id="QHS99412.1"/>
    </source>
</evidence>
<dbReference type="EMBL" id="MN739342">
    <property type="protein sequence ID" value="QHS99412.1"/>
    <property type="molecule type" value="Genomic_DNA"/>
</dbReference>
<organism evidence="1">
    <name type="scientific">viral metagenome</name>
    <dbReference type="NCBI Taxonomy" id="1070528"/>
    <lineage>
        <taxon>unclassified sequences</taxon>
        <taxon>metagenomes</taxon>
        <taxon>organismal metagenomes</taxon>
    </lineage>
</organism>
<proteinExistence type="predicted"/>
<protein>
    <submittedName>
        <fullName evidence="1">Uncharacterized protein</fullName>
    </submittedName>
</protein>
<dbReference type="AlphaFoldDB" id="A0A6C0C4Z9"/>
<sequence>MNIGPWYEESGPKVDEVKHIILGMFSPTPKFISEAKIVKIINE</sequence>